<feature type="transmembrane region" description="Helical" evidence="1">
    <location>
        <begin position="58"/>
        <end position="76"/>
    </location>
</feature>
<feature type="transmembrane region" description="Helical" evidence="1">
    <location>
        <begin position="21"/>
        <end position="43"/>
    </location>
</feature>
<dbReference type="Pfam" id="PF06182">
    <property type="entry name" value="ABC2_membrane_6"/>
    <property type="match status" value="1"/>
</dbReference>
<reference evidence="3" key="1">
    <citation type="submission" date="2016-10" db="EMBL/GenBank/DDBJ databases">
        <authorList>
            <person name="Varghese N."/>
            <person name="Submissions S."/>
        </authorList>
    </citation>
    <scope>NUCLEOTIDE SEQUENCE [LARGE SCALE GENOMIC DNA]</scope>
    <source>
        <strain evidence="3">DSM 45789</strain>
    </source>
</reference>
<dbReference type="InterPro" id="IPR010390">
    <property type="entry name" value="ABC-2_transporter-like"/>
</dbReference>
<feature type="transmembrane region" description="Helical" evidence="1">
    <location>
        <begin position="167"/>
        <end position="191"/>
    </location>
</feature>
<feature type="transmembrane region" description="Helical" evidence="1">
    <location>
        <begin position="108"/>
        <end position="129"/>
    </location>
</feature>
<dbReference type="RefSeq" id="WP_091832991.1">
    <property type="nucleotide sequence ID" value="NZ_FPAA01000001.1"/>
</dbReference>
<name>A0A1I6P6J4_9BACL</name>
<dbReference type="OrthoDB" id="8582979at2"/>
<feature type="transmembrane region" description="Helical" evidence="1">
    <location>
        <begin position="141"/>
        <end position="160"/>
    </location>
</feature>
<keyword evidence="1" id="KW-1133">Transmembrane helix</keyword>
<proteinExistence type="predicted"/>
<keyword evidence="1" id="KW-0812">Transmembrane</keyword>
<sequence length="263" mass="31265">MKPYNKIFRLSLQQLFQYRMNIFMFIIFGFLPLLAMLYLWITIYEGKDTIQGFSLQEMITYVLLAKLLEVLLLPDFHWSINTEIRKGELSKYLVKPLSYSRYWFARNLAVRTSHFVLAIIPIVWIIGSMKAYTLPIQQHNVLLFLLSVLGSFILYFLMYYQISLLTIWFIDVSSFFFTVDILLEFLAGTIIPLSLLPNWLYEILKYLPFSYLIYFPTSIYLGKFLHKEIWWGLCIQGTWILVFLLTSRLLWLWGLKKYDSVGA</sequence>
<dbReference type="Proteomes" id="UP000198660">
    <property type="component" value="Unassembled WGS sequence"/>
</dbReference>
<keyword evidence="1" id="KW-0472">Membrane</keyword>
<dbReference type="PANTHER" id="PTHR36832:SF1">
    <property type="entry name" value="SLR1174 PROTEIN"/>
    <property type="match status" value="1"/>
</dbReference>
<dbReference type="AlphaFoldDB" id="A0A1I6P6J4"/>
<evidence type="ECO:0000256" key="1">
    <source>
        <dbReference type="SAM" id="Phobius"/>
    </source>
</evidence>
<gene>
    <name evidence="2" type="ORF">SAMN05444972_101389</name>
</gene>
<dbReference type="EMBL" id="FPAA01000001">
    <property type="protein sequence ID" value="SFS35740.1"/>
    <property type="molecule type" value="Genomic_DNA"/>
</dbReference>
<evidence type="ECO:0000313" key="3">
    <source>
        <dbReference type="Proteomes" id="UP000198660"/>
    </source>
</evidence>
<accession>A0A1I6P6J4</accession>
<dbReference type="PANTHER" id="PTHR36832">
    <property type="entry name" value="SLR1174 PROTEIN-RELATED"/>
    <property type="match status" value="1"/>
</dbReference>
<feature type="transmembrane region" description="Helical" evidence="1">
    <location>
        <begin position="203"/>
        <end position="222"/>
    </location>
</feature>
<protein>
    <submittedName>
        <fullName evidence="2">ABC-2 type transport system permease protein</fullName>
    </submittedName>
</protein>
<keyword evidence="3" id="KW-1185">Reference proteome</keyword>
<evidence type="ECO:0000313" key="2">
    <source>
        <dbReference type="EMBL" id="SFS35740.1"/>
    </source>
</evidence>
<feature type="transmembrane region" description="Helical" evidence="1">
    <location>
        <begin position="229"/>
        <end position="253"/>
    </location>
</feature>
<organism evidence="2 3">
    <name type="scientific">Marininema halotolerans</name>
    <dbReference type="NCBI Taxonomy" id="1155944"/>
    <lineage>
        <taxon>Bacteria</taxon>
        <taxon>Bacillati</taxon>
        <taxon>Bacillota</taxon>
        <taxon>Bacilli</taxon>
        <taxon>Bacillales</taxon>
        <taxon>Thermoactinomycetaceae</taxon>
        <taxon>Marininema</taxon>
    </lineage>
</organism>